<name>A0A087SVC9_STEMI</name>
<feature type="non-terminal residue" evidence="2">
    <location>
        <position position="155"/>
    </location>
</feature>
<dbReference type="Proteomes" id="UP000054359">
    <property type="component" value="Unassembled WGS sequence"/>
</dbReference>
<dbReference type="Pfam" id="PF24536">
    <property type="entry name" value="NXPE4_C"/>
    <property type="match status" value="1"/>
</dbReference>
<dbReference type="PANTHER" id="PTHR14776">
    <property type="entry name" value="CADHERIN-LIKE AND PC-ESTERASE DOMAIN-CONTAINING PROTEIN 1"/>
    <property type="match status" value="1"/>
</dbReference>
<accession>A0A087SVC9</accession>
<gene>
    <name evidence="2" type="ORF">X975_20021</name>
</gene>
<reference evidence="2 3" key="1">
    <citation type="submission" date="2013-11" db="EMBL/GenBank/DDBJ databases">
        <title>Genome sequencing of Stegodyphus mimosarum.</title>
        <authorList>
            <person name="Bechsgaard J."/>
        </authorList>
    </citation>
    <scope>NUCLEOTIDE SEQUENCE [LARGE SCALE GENOMIC DNA]</scope>
</reference>
<dbReference type="AlphaFoldDB" id="A0A087SVC9"/>
<protein>
    <recommendedName>
        <fullName evidence="1">NXPE C-terminal domain-containing protein</fullName>
    </recommendedName>
</protein>
<evidence type="ECO:0000259" key="1">
    <source>
        <dbReference type="Pfam" id="PF24536"/>
    </source>
</evidence>
<dbReference type="InterPro" id="IPR057106">
    <property type="entry name" value="NXPE4_C"/>
</dbReference>
<dbReference type="STRING" id="407821.A0A087SVC9"/>
<sequence length="155" mass="17834">MRVSPTELCGIQRDAGVSRDWLSYTAEVASMPICREGDATGRWVLPCRSCADRSSCFWREAVWQPYGCRHAILSTEQLKRCLAGKKLLFIGDSTNRGMMHYVIERLNGTLSEWDKTHDIRVYTNVNNGRTAVSFAYYPQFWLPTNQRPVFDKALY</sequence>
<organism evidence="2 3">
    <name type="scientific">Stegodyphus mimosarum</name>
    <name type="common">African social velvet spider</name>
    <dbReference type="NCBI Taxonomy" id="407821"/>
    <lineage>
        <taxon>Eukaryota</taxon>
        <taxon>Metazoa</taxon>
        <taxon>Ecdysozoa</taxon>
        <taxon>Arthropoda</taxon>
        <taxon>Chelicerata</taxon>
        <taxon>Arachnida</taxon>
        <taxon>Araneae</taxon>
        <taxon>Araneomorphae</taxon>
        <taxon>Entelegynae</taxon>
        <taxon>Eresoidea</taxon>
        <taxon>Eresidae</taxon>
        <taxon>Stegodyphus</taxon>
    </lineage>
</organism>
<dbReference type="PANTHER" id="PTHR14776:SF1">
    <property type="entry name" value="CADHERIN-LIKE AND PC-ESTERASE DOMAIN-CONTAINING PROTEIN 1"/>
    <property type="match status" value="1"/>
</dbReference>
<keyword evidence="3" id="KW-1185">Reference proteome</keyword>
<proteinExistence type="predicted"/>
<dbReference type="EMBL" id="KK112137">
    <property type="protein sequence ID" value="KFM56818.1"/>
    <property type="molecule type" value="Genomic_DNA"/>
</dbReference>
<evidence type="ECO:0000313" key="2">
    <source>
        <dbReference type="EMBL" id="KFM56818.1"/>
    </source>
</evidence>
<dbReference type="OrthoDB" id="2016263at2759"/>
<evidence type="ECO:0000313" key="3">
    <source>
        <dbReference type="Proteomes" id="UP000054359"/>
    </source>
</evidence>
<feature type="domain" description="NXPE C-terminal" evidence="1">
    <location>
        <begin position="63"/>
        <end position="117"/>
    </location>
</feature>